<feature type="domain" description="Response regulatory" evidence="2">
    <location>
        <begin position="165"/>
        <end position="279"/>
    </location>
</feature>
<dbReference type="SUPFAM" id="SSF47226">
    <property type="entry name" value="Histidine-containing phosphotransfer domain, HPT domain"/>
    <property type="match status" value="1"/>
</dbReference>
<dbReference type="AlphaFoldDB" id="A0A7X0H5S0"/>
<dbReference type="InterPro" id="IPR001789">
    <property type="entry name" value="Sig_transdc_resp-reg_receiver"/>
</dbReference>
<feature type="domain" description="HPt" evidence="3">
    <location>
        <begin position="298"/>
        <end position="394"/>
    </location>
</feature>
<dbReference type="EMBL" id="JACHGY010000001">
    <property type="protein sequence ID" value="MBB6429755.1"/>
    <property type="molecule type" value="Genomic_DNA"/>
</dbReference>
<name>A0A7X0H5S0_9BACT</name>
<evidence type="ECO:0000259" key="3">
    <source>
        <dbReference type="PROSITE" id="PS50894"/>
    </source>
</evidence>
<dbReference type="PROSITE" id="PS50894">
    <property type="entry name" value="HPT"/>
    <property type="match status" value="1"/>
</dbReference>
<organism evidence="4 5">
    <name type="scientific">Algisphaera agarilytica</name>
    <dbReference type="NCBI Taxonomy" id="1385975"/>
    <lineage>
        <taxon>Bacteria</taxon>
        <taxon>Pseudomonadati</taxon>
        <taxon>Planctomycetota</taxon>
        <taxon>Phycisphaerae</taxon>
        <taxon>Phycisphaerales</taxon>
        <taxon>Phycisphaeraceae</taxon>
        <taxon>Algisphaera</taxon>
    </lineage>
</organism>
<dbReference type="GO" id="GO:0000160">
    <property type="term" value="P:phosphorelay signal transduction system"/>
    <property type="evidence" value="ECO:0007669"/>
    <property type="project" value="InterPro"/>
</dbReference>
<dbReference type="Proteomes" id="UP000541810">
    <property type="component" value="Unassembled WGS sequence"/>
</dbReference>
<evidence type="ECO:0000256" key="1">
    <source>
        <dbReference type="PROSITE-ProRule" id="PRU00169"/>
    </source>
</evidence>
<dbReference type="InterPro" id="IPR052048">
    <property type="entry name" value="ST_Response_Regulator"/>
</dbReference>
<evidence type="ECO:0000313" key="4">
    <source>
        <dbReference type="EMBL" id="MBB6429755.1"/>
    </source>
</evidence>
<dbReference type="PROSITE" id="PS50110">
    <property type="entry name" value="RESPONSE_REGULATORY"/>
    <property type="match status" value="1"/>
</dbReference>
<dbReference type="RefSeq" id="WP_184677318.1">
    <property type="nucleotide sequence ID" value="NZ_JACHGY010000001.1"/>
</dbReference>
<reference evidence="4 5" key="1">
    <citation type="submission" date="2020-08" db="EMBL/GenBank/DDBJ databases">
        <title>Genomic Encyclopedia of Type Strains, Phase IV (KMG-IV): sequencing the most valuable type-strain genomes for metagenomic binning, comparative biology and taxonomic classification.</title>
        <authorList>
            <person name="Goeker M."/>
        </authorList>
    </citation>
    <scope>NUCLEOTIDE SEQUENCE [LARGE SCALE GENOMIC DNA]</scope>
    <source>
        <strain evidence="4 5">DSM 103725</strain>
    </source>
</reference>
<dbReference type="PANTHER" id="PTHR43228:SF1">
    <property type="entry name" value="TWO-COMPONENT RESPONSE REGULATOR ARR22"/>
    <property type="match status" value="1"/>
</dbReference>
<accession>A0A7X0H5S0</accession>
<sequence>MPHESTPIETIRLSARDKQKLVDYIEHSGKKVINNDRRALRVDFHGRKVLVTITNNHGQRVSHSVLPRNLSRNGIAFVHGRFVYPESRCQVTLPMQNGKWYAVEGEVRTCRHIQGIIHEIAIVFDEPLNLNDFVRLTASQQEKHRAEQSQDFDPEHDMDVNSVGRTLVIDDMATDRKLYRLWLEKLNMATNEASGVTTTIEQMSQCQFDLIMINLELGEESGIELIQHLRGQGFERPIIATSASDHKTEENAAIEAGATAFLVKPFGLEDLRVALEDSLSIDTSATNEADAVYSTLADDAEMLPLIEEFVSTLGPLSMRLRRANADADLKTIEQLCQNLKGAGAGYGFEAITTMARYAMDSLEAAEQDAESIRKTVNDLVQTLRRSRAGVPAES</sequence>
<dbReference type="GO" id="GO:0004672">
    <property type="term" value="F:protein kinase activity"/>
    <property type="evidence" value="ECO:0007669"/>
    <property type="project" value="UniProtKB-ARBA"/>
</dbReference>
<keyword evidence="5" id="KW-1185">Reference proteome</keyword>
<comment type="caution">
    <text evidence="4">The sequence shown here is derived from an EMBL/GenBank/DDBJ whole genome shotgun (WGS) entry which is preliminary data.</text>
</comment>
<dbReference type="CDD" id="cd00156">
    <property type="entry name" value="REC"/>
    <property type="match status" value="1"/>
</dbReference>
<dbReference type="SUPFAM" id="SSF52172">
    <property type="entry name" value="CheY-like"/>
    <property type="match status" value="1"/>
</dbReference>
<dbReference type="InterPro" id="IPR036641">
    <property type="entry name" value="HPT_dom_sf"/>
</dbReference>
<comment type="caution">
    <text evidence="1">Lacks conserved residue(s) required for the propagation of feature annotation.</text>
</comment>
<dbReference type="PANTHER" id="PTHR43228">
    <property type="entry name" value="TWO-COMPONENT RESPONSE REGULATOR"/>
    <property type="match status" value="1"/>
</dbReference>
<dbReference type="InterPro" id="IPR008207">
    <property type="entry name" value="Sig_transdc_His_kin_Hpt_dom"/>
</dbReference>
<gene>
    <name evidence="4" type="ORF">HNQ40_001561</name>
</gene>
<dbReference type="Pfam" id="PF00072">
    <property type="entry name" value="Response_reg"/>
    <property type="match status" value="1"/>
</dbReference>
<dbReference type="Gene3D" id="3.40.50.2300">
    <property type="match status" value="1"/>
</dbReference>
<evidence type="ECO:0000313" key="5">
    <source>
        <dbReference type="Proteomes" id="UP000541810"/>
    </source>
</evidence>
<protein>
    <submittedName>
        <fullName evidence="4">CheY-like chemotaxis protein</fullName>
    </submittedName>
</protein>
<dbReference type="Gene3D" id="1.20.120.160">
    <property type="entry name" value="HPT domain"/>
    <property type="match status" value="1"/>
</dbReference>
<dbReference type="InterPro" id="IPR011006">
    <property type="entry name" value="CheY-like_superfamily"/>
</dbReference>
<dbReference type="SMART" id="SM00448">
    <property type="entry name" value="REC"/>
    <property type="match status" value="1"/>
</dbReference>
<proteinExistence type="predicted"/>
<evidence type="ECO:0000259" key="2">
    <source>
        <dbReference type="PROSITE" id="PS50110"/>
    </source>
</evidence>